<dbReference type="Proteomes" id="UP001163321">
    <property type="component" value="Chromosome 3"/>
</dbReference>
<keyword evidence="2" id="KW-1185">Reference proteome</keyword>
<sequence length="100" mass="11069">MSKLAWVPPQGVLDVVKHAFKNLILLGEVCSHNLDVGARPEIPRVAFKAGLVYTAPTNCFVGTHFVQCTAVLVNDHGQRTLAILYQPQVDLGYISWYFSI</sequence>
<name>A0ACC0W6E1_9STRA</name>
<gene>
    <name evidence="1" type="ORF">PsorP6_006865</name>
</gene>
<reference evidence="1 2" key="1">
    <citation type="journal article" date="2022" name="bioRxiv">
        <title>The genome of the oomycete Peronosclerospora sorghi, a cosmopolitan pathogen of maize and sorghum, is inflated with dispersed pseudogenes.</title>
        <authorList>
            <person name="Fletcher K."/>
            <person name="Martin F."/>
            <person name="Isakeit T."/>
            <person name="Cavanaugh K."/>
            <person name="Magill C."/>
            <person name="Michelmore R."/>
        </authorList>
    </citation>
    <scope>NUCLEOTIDE SEQUENCE [LARGE SCALE GENOMIC DNA]</scope>
    <source>
        <strain evidence="1">P6</strain>
    </source>
</reference>
<evidence type="ECO:0000313" key="2">
    <source>
        <dbReference type="Proteomes" id="UP001163321"/>
    </source>
</evidence>
<evidence type="ECO:0000313" key="1">
    <source>
        <dbReference type="EMBL" id="KAI9914309.1"/>
    </source>
</evidence>
<comment type="caution">
    <text evidence="1">The sequence shown here is derived from an EMBL/GenBank/DDBJ whole genome shotgun (WGS) entry which is preliminary data.</text>
</comment>
<accession>A0ACC0W6E1</accession>
<proteinExistence type="predicted"/>
<dbReference type="EMBL" id="CM047582">
    <property type="protein sequence ID" value="KAI9914309.1"/>
    <property type="molecule type" value="Genomic_DNA"/>
</dbReference>
<protein>
    <submittedName>
        <fullName evidence="1">Uncharacterized protein</fullName>
    </submittedName>
</protein>
<organism evidence="1 2">
    <name type="scientific">Peronosclerospora sorghi</name>
    <dbReference type="NCBI Taxonomy" id="230839"/>
    <lineage>
        <taxon>Eukaryota</taxon>
        <taxon>Sar</taxon>
        <taxon>Stramenopiles</taxon>
        <taxon>Oomycota</taxon>
        <taxon>Peronosporomycetes</taxon>
        <taxon>Peronosporales</taxon>
        <taxon>Peronosporaceae</taxon>
        <taxon>Peronosclerospora</taxon>
    </lineage>
</organism>